<dbReference type="GO" id="GO:0006338">
    <property type="term" value="P:chromatin remodeling"/>
    <property type="evidence" value="ECO:0007669"/>
    <property type="project" value="InterPro"/>
</dbReference>
<evidence type="ECO:0000256" key="1">
    <source>
        <dbReference type="ARBA" id="ARBA00004123"/>
    </source>
</evidence>
<dbReference type="EMBL" id="QZWG01001072">
    <property type="protein sequence ID" value="RZB41229.1"/>
    <property type="molecule type" value="Genomic_DNA"/>
</dbReference>
<dbReference type="PANTHER" id="PTHR13831">
    <property type="entry name" value="MEMBER OF THE HIR1 FAMILY OF WD-REPEAT PROTEINS"/>
    <property type="match status" value="1"/>
</dbReference>
<dbReference type="GO" id="GO:0000417">
    <property type="term" value="C:HIR complex"/>
    <property type="evidence" value="ECO:0007669"/>
    <property type="project" value="TreeGrafter"/>
</dbReference>
<dbReference type="GO" id="GO:0006355">
    <property type="term" value="P:regulation of DNA-templated transcription"/>
    <property type="evidence" value="ECO:0007669"/>
    <property type="project" value="InterPro"/>
</dbReference>
<keyword evidence="4" id="KW-0156">Chromatin regulator</keyword>
<accession>A0A445EY17</accession>
<dbReference type="Gene3D" id="3.40.50.360">
    <property type="match status" value="1"/>
</dbReference>
<dbReference type="InterPro" id="IPR011494">
    <property type="entry name" value="HIRA-like_C"/>
</dbReference>
<dbReference type="GO" id="GO:0000785">
    <property type="term" value="C:chromatin"/>
    <property type="evidence" value="ECO:0007669"/>
    <property type="project" value="TreeGrafter"/>
</dbReference>
<dbReference type="InterPro" id="IPR029039">
    <property type="entry name" value="Flavoprotein-like_sf"/>
</dbReference>
<comment type="subcellular location">
    <subcellularLocation>
        <location evidence="1">Nucleus</location>
    </subcellularLocation>
</comment>
<dbReference type="AlphaFoldDB" id="A0A445EY17"/>
<name>A0A445EY17_GLYSO</name>
<proteinExistence type="predicted"/>
<evidence type="ECO:0000256" key="5">
    <source>
        <dbReference type="ARBA" id="ARBA00023242"/>
    </source>
</evidence>
<dbReference type="Pfam" id="PF07569">
    <property type="entry name" value="Hira"/>
    <property type="match status" value="1"/>
</dbReference>
<gene>
    <name evidence="7" type="ORF">D0Y65_055414</name>
</gene>
<dbReference type="SUPFAM" id="SSF52218">
    <property type="entry name" value="Flavoproteins"/>
    <property type="match status" value="1"/>
</dbReference>
<dbReference type="InterPro" id="IPR031120">
    <property type="entry name" value="HIR1-like"/>
</dbReference>
<evidence type="ECO:0000259" key="6">
    <source>
        <dbReference type="Pfam" id="PF07569"/>
    </source>
</evidence>
<evidence type="ECO:0000256" key="4">
    <source>
        <dbReference type="ARBA" id="ARBA00022853"/>
    </source>
</evidence>
<keyword evidence="2" id="KW-0853">WD repeat</keyword>
<organism evidence="7 8">
    <name type="scientific">Glycine soja</name>
    <name type="common">Wild soybean</name>
    <dbReference type="NCBI Taxonomy" id="3848"/>
    <lineage>
        <taxon>Eukaryota</taxon>
        <taxon>Viridiplantae</taxon>
        <taxon>Streptophyta</taxon>
        <taxon>Embryophyta</taxon>
        <taxon>Tracheophyta</taxon>
        <taxon>Spermatophyta</taxon>
        <taxon>Magnoliopsida</taxon>
        <taxon>eudicotyledons</taxon>
        <taxon>Gunneridae</taxon>
        <taxon>Pentapetalae</taxon>
        <taxon>rosids</taxon>
        <taxon>fabids</taxon>
        <taxon>Fabales</taxon>
        <taxon>Fabaceae</taxon>
        <taxon>Papilionoideae</taxon>
        <taxon>50 kb inversion clade</taxon>
        <taxon>NPAAA clade</taxon>
        <taxon>indigoferoid/millettioid clade</taxon>
        <taxon>Phaseoleae</taxon>
        <taxon>Glycine</taxon>
        <taxon>Glycine subgen. Soja</taxon>
    </lineage>
</organism>
<feature type="domain" description="Protein HIRA-like C-terminal" evidence="6">
    <location>
        <begin position="1"/>
        <end position="146"/>
    </location>
</feature>
<dbReference type="GO" id="GO:0006351">
    <property type="term" value="P:DNA-templated transcription"/>
    <property type="evidence" value="ECO:0007669"/>
    <property type="project" value="InterPro"/>
</dbReference>
<sequence>MPIMMMGSATTFIDCDECWKLLLVTRNKSLYLWDLFNKTCLLHDSLASLIASSPNSSTKDADTIKVLYAKLSKSGSPLVVYATCHAFLFDMSLKCWLRVANDYFPASSFASSWCMRLIQSGELAALQVDVRKYLARKPGDGCMSLLKKRHFGIRLHVVQKRTPQGSKQILACGILGKLTAITQLVHHGMILIPIGYTFNADMFEMEKVKGGSPYGARTYTGDGSRQPSELELQQVSTKGNTTNFMSSSTCEDPPPPQSEWSEDMFIDLYLSGYKNIV</sequence>
<evidence type="ECO:0000313" key="8">
    <source>
        <dbReference type="Proteomes" id="UP000289340"/>
    </source>
</evidence>
<protein>
    <submittedName>
        <fullName evidence="7">Protein HIRA</fullName>
    </submittedName>
</protein>
<evidence type="ECO:0000256" key="2">
    <source>
        <dbReference type="ARBA" id="ARBA00022574"/>
    </source>
</evidence>
<dbReference type="GO" id="GO:0031491">
    <property type="term" value="F:nucleosome binding"/>
    <property type="evidence" value="ECO:0007669"/>
    <property type="project" value="TreeGrafter"/>
</dbReference>
<evidence type="ECO:0000313" key="7">
    <source>
        <dbReference type="EMBL" id="RZB41229.1"/>
    </source>
</evidence>
<keyword evidence="3" id="KW-0677">Repeat</keyword>
<evidence type="ECO:0000256" key="3">
    <source>
        <dbReference type="ARBA" id="ARBA00022737"/>
    </source>
</evidence>
<comment type="caution">
    <text evidence="7">The sequence shown here is derived from an EMBL/GenBank/DDBJ whole genome shotgun (WGS) entry which is preliminary data.</text>
</comment>
<reference evidence="7 8" key="1">
    <citation type="submission" date="2018-09" db="EMBL/GenBank/DDBJ databases">
        <title>A high-quality reference genome of wild soybean provides a powerful tool to mine soybean genomes.</title>
        <authorList>
            <person name="Xie M."/>
            <person name="Chung C.Y.L."/>
            <person name="Li M.-W."/>
            <person name="Wong F.-L."/>
            <person name="Chan T.-F."/>
            <person name="Lam H.-M."/>
        </authorList>
    </citation>
    <scope>NUCLEOTIDE SEQUENCE [LARGE SCALE GENOMIC DNA]</scope>
    <source>
        <strain evidence="8">cv. W05</strain>
        <tissue evidence="7">Hypocotyl of etiolated seedlings</tissue>
    </source>
</reference>
<dbReference type="Proteomes" id="UP000289340">
    <property type="component" value="Unassembled WGS sequence"/>
</dbReference>
<keyword evidence="8" id="KW-1185">Reference proteome</keyword>
<keyword evidence="5" id="KW-0539">Nucleus</keyword>
<dbReference type="PANTHER" id="PTHR13831:SF0">
    <property type="entry name" value="PROTEIN HIRA"/>
    <property type="match status" value="1"/>
</dbReference>
<dbReference type="GO" id="GO:0005634">
    <property type="term" value="C:nucleus"/>
    <property type="evidence" value="ECO:0007669"/>
    <property type="project" value="UniProtKB-SubCell"/>
</dbReference>